<comment type="catalytic activity">
    <reaction evidence="8 9">
        <text>(1S,2R)-1-C-(indol-3-yl)glycerol 3-phosphate + L-serine = D-glyceraldehyde 3-phosphate + L-tryptophan + H2O</text>
        <dbReference type="Rhea" id="RHEA:10532"/>
        <dbReference type="ChEBI" id="CHEBI:15377"/>
        <dbReference type="ChEBI" id="CHEBI:33384"/>
        <dbReference type="ChEBI" id="CHEBI:57912"/>
        <dbReference type="ChEBI" id="CHEBI:58866"/>
        <dbReference type="ChEBI" id="CHEBI:59776"/>
        <dbReference type="EC" id="4.2.1.20"/>
    </reaction>
</comment>
<dbReference type="HAMAP" id="MF_00131">
    <property type="entry name" value="Trp_synth_alpha"/>
    <property type="match status" value="1"/>
</dbReference>
<dbReference type="CDD" id="cd04724">
    <property type="entry name" value="Tryptophan_synthase_alpha"/>
    <property type="match status" value="1"/>
</dbReference>
<dbReference type="PANTHER" id="PTHR43406:SF1">
    <property type="entry name" value="TRYPTOPHAN SYNTHASE ALPHA CHAIN, CHLOROPLASTIC"/>
    <property type="match status" value="1"/>
</dbReference>
<sequence length="265" mass="28397">MSRIESTIKNITARGEKALIAYVMAGDPTLSETAQIVLEMEKAGADLIELGVPFSDPVADGPTIQKASERALRQGVTLRGVLDLVTLLRRQTKIPLILMTYSNPIYAFGLAAFFKEAKGAGVDGLIVPDLPREEAKEFLSLAKRHLIDLIFLVAPTTPAERAERIVKDSGGFVYYVSLTGITGAALTEKESIRARILKLKSMTDRPVAVGFGISTPEEAKEMGQAADGIIVGSALVKIIETAQNDPAYLSRLSGLVSSLKAAIRS</sequence>
<comment type="caution">
    <text evidence="11">The sequence shown here is derived from an EMBL/GenBank/DDBJ whole genome shotgun (WGS) entry which is preliminary data.</text>
</comment>
<feature type="active site" description="Proton acceptor" evidence="9">
    <location>
        <position position="49"/>
    </location>
</feature>
<evidence type="ECO:0000256" key="3">
    <source>
        <dbReference type="ARBA" id="ARBA00011270"/>
    </source>
</evidence>
<dbReference type="RefSeq" id="WP_168060375.1">
    <property type="nucleotide sequence ID" value="NZ_VTOW01000002.1"/>
</dbReference>
<dbReference type="NCBIfam" id="TIGR00262">
    <property type="entry name" value="trpA"/>
    <property type="match status" value="1"/>
</dbReference>
<proteinExistence type="inferred from homology"/>
<dbReference type="EMBL" id="VTOW01000002">
    <property type="protein sequence ID" value="NKE71598.1"/>
    <property type="molecule type" value="Genomic_DNA"/>
</dbReference>
<dbReference type="InterPro" id="IPR002028">
    <property type="entry name" value="Trp_synthase_suA"/>
</dbReference>
<name>A0A7X6DR71_9BACT</name>
<dbReference type="GO" id="GO:0005829">
    <property type="term" value="C:cytosol"/>
    <property type="evidence" value="ECO:0007669"/>
    <property type="project" value="TreeGrafter"/>
</dbReference>
<keyword evidence="5 9" id="KW-0822">Tryptophan biosynthesis</keyword>
<evidence type="ECO:0000256" key="4">
    <source>
        <dbReference type="ARBA" id="ARBA00022605"/>
    </source>
</evidence>
<keyword evidence="4 9" id="KW-0028">Amino-acid biosynthesis</keyword>
<evidence type="ECO:0000256" key="1">
    <source>
        <dbReference type="ARBA" id="ARBA00003365"/>
    </source>
</evidence>
<dbReference type="UniPathway" id="UPA00035">
    <property type="reaction ID" value="UER00044"/>
</dbReference>
<evidence type="ECO:0000313" key="11">
    <source>
        <dbReference type="EMBL" id="NKE71598.1"/>
    </source>
</evidence>
<evidence type="ECO:0000256" key="9">
    <source>
        <dbReference type="HAMAP-Rule" id="MF_00131"/>
    </source>
</evidence>
<dbReference type="Pfam" id="PF00290">
    <property type="entry name" value="Trp_syntA"/>
    <property type="match status" value="1"/>
</dbReference>
<dbReference type="InterPro" id="IPR013785">
    <property type="entry name" value="Aldolase_TIM"/>
</dbReference>
<dbReference type="InterPro" id="IPR018204">
    <property type="entry name" value="Trp_synthase_alpha_AS"/>
</dbReference>
<protein>
    <recommendedName>
        <fullName evidence="9">Tryptophan synthase alpha chain</fullName>
        <ecNumber evidence="9">4.2.1.20</ecNumber>
    </recommendedName>
</protein>
<keyword evidence="6 9" id="KW-0057">Aromatic amino acid biosynthesis</keyword>
<comment type="function">
    <text evidence="1 9">The alpha subunit is responsible for the aldol cleavage of indoleglycerol phosphate to indole and glyceraldehyde 3-phosphate.</text>
</comment>
<dbReference type="AlphaFoldDB" id="A0A7X6DR71"/>
<comment type="subunit">
    <text evidence="3 9">Tetramer of two alpha and two beta chains.</text>
</comment>
<accession>A0A7X6DR71</accession>
<dbReference type="EC" id="4.2.1.20" evidence="9"/>
<dbReference type="FunFam" id="3.20.20.70:FF:000037">
    <property type="entry name" value="Tryptophan synthase alpha chain"/>
    <property type="match status" value="1"/>
</dbReference>
<dbReference type="InterPro" id="IPR011060">
    <property type="entry name" value="RibuloseP-bd_barrel"/>
</dbReference>
<keyword evidence="12" id="KW-1185">Reference proteome</keyword>
<evidence type="ECO:0000256" key="5">
    <source>
        <dbReference type="ARBA" id="ARBA00022822"/>
    </source>
</evidence>
<evidence type="ECO:0000256" key="7">
    <source>
        <dbReference type="ARBA" id="ARBA00023239"/>
    </source>
</evidence>
<organism evidence="11 12">
    <name type="scientific">Candidatus Manganitrophus noduliformans</name>
    <dbReference type="NCBI Taxonomy" id="2606439"/>
    <lineage>
        <taxon>Bacteria</taxon>
        <taxon>Pseudomonadati</taxon>
        <taxon>Nitrospirota</taxon>
        <taxon>Nitrospiria</taxon>
        <taxon>Candidatus Troglogloeales</taxon>
        <taxon>Candidatus Manganitrophaceae</taxon>
        <taxon>Candidatus Manganitrophus</taxon>
    </lineage>
</organism>
<keyword evidence="7 9" id="KW-0456">Lyase</keyword>
<dbReference type="SUPFAM" id="SSF51366">
    <property type="entry name" value="Ribulose-phoshate binding barrel"/>
    <property type="match status" value="1"/>
</dbReference>
<feature type="active site" description="Proton acceptor" evidence="9">
    <location>
        <position position="60"/>
    </location>
</feature>
<evidence type="ECO:0000313" key="12">
    <source>
        <dbReference type="Proteomes" id="UP000534783"/>
    </source>
</evidence>
<comment type="similarity">
    <text evidence="9 10">Belongs to the TrpA family.</text>
</comment>
<dbReference type="PROSITE" id="PS00167">
    <property type="entry name" value="TRP_SYNTHASE_ALPHA"/>
    <property type="match status" value="1"/>
</dbReference>
<evidence type="ECO:0000256" key="2">
    <source>
        <dbReference type="ARBA" id="ARBA00004733"/>
    </source>
</evidence>
<gene>
    <name evidence="9" type="primary">trpA</name>
    <name evidence="11" type="ORF">MNODULE_12690</name>
</gene>
<evidence type="ECO:0000256" key="6">
    <source>
        <dbReference type="ARBA" id="ARBA00023141"/>
    </source>
</evidence>
<dbReference type="Proteomes" id="UP000534783">
    <property type="component" value="Unassembled WGS sequence"/>
</dbReference>
<evidence type="ECO:0000256" key="8">
    <source>
        <dbReference type="ARBA" id="ARBA00049047"/>
    </source>
</evidence>
<comment type="pathway">
    <text evidence="2 9">Amino-acid biosynthesis; L-tryptophan biosynthesis; L-tryptophan from chorismate: step 5/5.</text>
</comment>
<dbReference type="Gene3D" id="3.20.20.70">
    <property type="entry name" value="Aldolase class I"/>
    <property type="match status" value="1"/>
</dbReference>
<evidence type="ECO:0000256" key="10">
    <source>
        <dbReference type="RuleBase" id="RU003662"/>
    </source>
</evidence>
<dbReference type="GO" id="GO:0004834">
    <property type="term" value="F:tryptophan synthase activity"/>
    <property type="evidence" value="ECO:0007669"/>
    <property type="project" value="UniProtKB-UniRule"/>
</dbReference>
<dbReference type="PANTHER" id="PTHR43406">
    <property type="entry name" value="TRYPTOPHAN SYNTHASE, ALPHA CHAIN"/>
    <property type="match status" value="1"/>
</dbReference>
<reference evidence="11 12" key="1">
    <citation type="journal article" date="2020" name="Nature">
        <title>Bacterial chemolithoautotrophy via manganese oxidation.</title>
        <authorList>
            <person name="Yu H."/>
            <person name="Leadbetter J.R."/>
        </authorList>
    </citation>
    <scope>NUCLEOTIDE SEQUENCE [LARGE SCALE GENOMIC DNA]</scope>
    <source>
        <strain evidence="11 12">Mn-1</strain>
    </source>
</reference>